<protein>
    <submittedName>
        <fullName evidence="2">Uncharacterized protein</fullName>
    </submittedName>
</protein>
<feature type="region of interest" description="Disordered" evidence="1">
    <location>
        <begin position="313"/>
        <end position="416"/>
    </location>
</feature>
<name>E2BSP5_HARSA</name>
<gene>
    <name evidence="2" type="ORF">EAI_01658</name>
</gene>
<feature type="region of interest" description="Disordered" evidence="1">
    <location>
        <begin position="1018"/>
        <end position="1037"/>
    </location>
</feature>
<feature type="compositionally biased region" description="Polar residues" evidence="1">
    <location>
        <begin position="389"/>
        <end position="399"/>
    </location>
</feature>
<dbReference type="InParanoid" id="E2BSP5"/>
<evidence type="ECO:0000313" key="2">
    <source>
        <dbReference type="EMBL" id="EFN81291.1"/>
    </source>
</evidence>
<evidence type="ECO:0000256" key="1">
    <source>
        <dbReference type="SAM" id="MobiDB-lite"/>
    </source>
</evidence>
<feature type="compositionally biased region" description="Low complexity" evidence="1">
    <location>
        <begin position="249"/>
        <end position="259"/>
    </location>
</feature>
<feature type="compositionally biased region" description="Basic and acidic residues" evidence="1">
    <location>
        <begin position="377"/>
        <end position="386"/>
    </location>
</feature>
<dbReference type="EMBL" id="GL450241">
    <property type="protein sequence ID" value="EFN81291.1"/>
    <property type="molecule type" value="Genomic_DNA"/>
</dbReference>
<organism evidence="3">
    <name type="scientific">Harpegnathos saltator</name>
    <name type="common">Jerdon's jumping ant</name>
    <dbReference type="NCBI Taxonomy" id="610380"/>
    <lineage>
        <taxon>Eukaryota</taxon>
        <taxon>Metazoa</taxon>
        <taxon>Ecdysozoa</taxon>
        <taxon>Arthropoda</taxon>
        <taxon>Hexapoda</taxon>
        <taxon>Insecta</taxon>
        <taxon>Pterygota</taxon>
        <taxon>Neoptera</taxon>
        <taxon>Endopterygota</taxon>
        <taxon>Hymenoptera</taxon>
        <taxon>Apocrita</taxon>
        <taxon>Aculeata</taxon>
        <taxon>Formicoidea</taxon>
        <taxon>Formicidae</taxon>
        <taxon>Ponerinae</taxon>
        <taxon>Ponerini</taxon>
        <taxon>Harpegnathos</taxon>
    </lineage>
</organism>
<dbReference type="OrthoDB" id="7632436at2759"/>
<dbReference type="AlphaFoldDB" id="E2BSP5"/>
<sequence>MLMLQDSQSVCWVNNGEIFEISLCVKAKILYKQRRSHDEDDKVEDKTIEDSKVNLSEESCDHHLTMDTCVKDLSTDPMAKSNTNLWKKDTDTPDMLLNAHALIMQKVEEEEISSKPIQENLVTTQLEEQCHADKELKDQKNMLQSILKDEMQNVTCPNFSELQNIDHYIKEPDLIENADKNNNAKPIVLDVSKESTPEPSENTKTSMEMKNKDACIKKSTTALKTNVKNASNATLSKCCNEKPFSVNSKRSLSNLSKSPSTDKYGKPERVNNKHVFTKKHSCMKDEQHNVPTKGVENKTKDIVPKLVLSKTNIEKESDKSTDVSQSDQKVQGTSPCTSSSSKDKTLQIQQRVTTKPFTTKFKGQEFSRSNPSSAHNRTIDKNRVPEKATYTSKNCNSSSRESEKKNGDKNFSSDQKPYIANNMVVAHCKNSNLSKPMKTKNMSGNVGHSATYGRNPLYARNNTTPDKELVGNAEYTTVTKVKRDCPPPTDTLPNTNIRTDGLCASNLEADTQQQQQFEGDRDMQLANTSLANIHETSTSICNNEDNANFTEGKKPANNEDCAEQIAVTSEQSCKNEKAVDNVRTVASQQPTDVNNKANYEEVKPSKDSFGLHLNKSYTVSQTYPISQHVFKPEDTQQQTQDANRMKNNQIIWNDMSDPMQQKSAMIVGLQSVQNMHSQQTVMQTENHMRQMSLREMDSERFYEQRVPMNDTTRLSQISNVFDAASYEYNVQAVPSNSDSTSTPMFDAMSDSRENSSMPHRYAPNVQQRPYTPLSDFTGHSVPVGHISRWNLSLQDGFHVEQFANTTQPATMHVYNAATFGPDDFSSVQVPTTNCLPPHNSLLYAPTCMQSWNSQLHYPTPVFHNPPCTNYTMLPNHAAAGQPNNYNDGSVAPVSVCMHEQPQHRYIHYVPGNSAMQMHANSNYMKGIYGCDLNNCTVETRTATADDAPMKSNRYYKKYPDNYRTAYDVLQYAAPASHSIPRPQQQQQQQRQQPPPSHAFVPAAVNQYNVYGPPGSKYYKQNMNFTQPPPKSPKDQKTQDFVCEDNSLEDIPPIISPKEFMTNNVNLPNKNDQFPPRMFKPDLKIRANTGYRQPSFQRYNSGFRRNVAYNQNYPREYASPNGVGRGITKTNQNTKI</sequence>
<feature type="compositionally biased region" description="Polar residues" evidence="1">
    <location>
        <begin position="322"/>
        <end position="357"/>
    </location>
</feature>
<dbReference type="Proteomes" id="UP000008237">
    <property type="component" value="Unassembled WGS sequence"/>
</dbReference>
<feature type="region of interest" description="Disordered" evidence="1">
    <location>
        <begin position="976"/>
        <end position="998"/>
    </location>
</feature>
<evidence type="ECO:0000313" key="3">
    <source>
        <dbReference type="Proteomes" id="UP000008237"/>
    </source>
</evidence>
<reference evidence="2 3" key="1">
    <citation type="journal article" date="2010" name="Science">
        <title>Genomic comparison of the ants Camponotus floridanus and Harpegnathos saltator.</title>
        <authorList>
            <person name="Bonasio R."/>
            <person name="Zhang G."/>
            <person name="Ye C."/>
            <person name="Mutti N.S."/>
            <person name="Fang X."/>
            <person name="Qin N."/>
            <person name="Donahue G."/>
            <person name="Yang P."/>
            <person name="Li Q."/>
            <person name="Li C."/>
            <person name="Zhang P."/>
            <person name="Huang Z."/>
            <person name="Berger S.L."/>
            <person name="Reinberg D."/>
            <person name="Wang J."/>
            <person name="Liebig J."/>
        </authorList>
    </citation>
    <scope>NUCLEOTIDE SEQUENCE [LARGE SCALE GENOMIC DNA]</scope>
    <source>
        <strain evidence="2 3">R22 G/1</strain>
    </source>
</reference>
<feature type="region of interest" description="Disordered" evidence="1">
    <location>
        <begin position="249"/>
        <end position="271"/>
    </location>
</feature>
<accession>E2BSP5</accession>
<feature type="compositionally biased region" description="Polar residues" evidence="1">
    <location>
        <begin position="366"/>
        <end position="376"/>
    </location>
</feature>
<keyword evidence="3" id="KW-1185">Reference proteome</keyword>
<proteinExistence type="predicted"/>
<feature type="compositionally biased region" description="Low complexity" evidence="1">
    <location>
        <begin position="980"/>
        <end position="991"/>
    </location>
</feature>
<feature type="region of interest" description="Disordered" evidence="1">
    <location>
        <begin position="1114"/>
        <end position="1135"/>
    </location>
</feature>
<dbReference type="OMA" id="NMQWLKS"/>